<protein>
    <submittedName>
        <fullName evidence="3">Rhodanese-like domain-containing protein</fullName>
    </submittedName>
</protein>
<dbReference type="PANTHER" id="PTHR44086:SF10">
    <property type="entry name" value="THIOSULFATE SULFURTRANSFERASE_RHODANESE-LIKE DOMAIN-CONTAINING PROTEIN 3"/>
    <property type="match status" value="1"/>
</dbReference>
<dbReference type="EMBL" id="JAINWA010000001">
    <property type="protein sequence ID" value="MCD1654016.1"/>
    <property type="molecule type" value="Genomic_DNA"/>
</dbReference>
<feature type="chain" id="PRO_5042118581" evidence="1">
    <location>
        <begin position="23"/>
        <end position="126"/>
    </location>
</feature>
<feature type="domain" description="Rhodanese" evidence="2">
    <location>
        <begin position="39"/>
        <end position="125"/>
    </location>
</feature>
<dbReference type="Proteomes" id="UP001198163">
    <property type="component" value="Unassembled WGS sequence"/>
</dbReference>
<dbReference type="AlphaFoldDB" id="A0AAE3EGD5"/>
<gene>
    <name evidence="3" type="ORF">K7J14_04795</name>
</gene>
<dbReference type="CDD" id="cd00158">
    <property type="entry name" value="RHOD"/>
    <property type="match status" value="1"/>
</dbReference>
<dbReference type="SUPFAM" id="SSF52821">
    <property type="entry name" value="Rhodanese/Cell cycle control phosphatase"/>
    <property type="match status" value="1"/>
</dbReference>
<evidence type="ECO:0000256" key="1">
    <source>
        <dbReference type="SAM" id="SignalP"/>
    </source>
</evidence>
<dbReference type="InterPro" id="IPR036873">
    <property type="entry name" value="Rhodanese-like_dom_sf"/>
</dbReference>
<keyword evidence="4" id="KW-1185">Reference proteome</keyword>
<sequence length="126" mass="13608">MKQTTVLIAAALLFLGTAGAQTARSEKIRADDAKRLLETNKATVLADVRTQEEYDAGRIPGAILLPFDQITAASAAKALPDKNAPVIVYCRTGRRSAVAAKTLTDLGYRTVYDMGGINQWKGKLER</sequence>
<evidence type="ECO:0000313" key="4">
    <source>
        <dbReference type="Proteomes" id="UP001198163"/>
    </source>
</evidence>
<proteinExistence type="predicted"/>
<dbReference type="RefSeq" id="WP_230753784.1">
    <property type="nucleotide sequence ID" value="NZ_JAINWA010000001.1"/>
</dbReference>
<comment type="caution">
    <text evidence="3">The sequence shown here is derived from an EMBL/GenBank/DDBJ whole genome shotgun (WGS) entry which is preliminary data.</text>
</comment>
<dbReference type="GO" id="GO:0004792">
    <property type="term" value="F:thiosulfate-cyanide sulfurtransferase activity"/>
    <property type="evidence" value="ECO:0007669"/>
    <property type="project" value="TreeGrafter"/>
</dbReference>
<organism evidence="3 4">
    <name type="scientific">Teretinema zuelzerae</name>
    <dbReference type="NCBI Taxonomy" id="156"/>
    <lineage>
        <taxon>Bacteria</taxon>
        <taxon>Pseudomonadati</taxon>
        <taxon>Spirochaetota</taxon>
        <taxon>Spirochaetia</taxon>
        <taxon>Spirochaetales</taxon>
        <taxon>Treponemataceae</taxon>
        <taxon>Teretinema</taxon>
    </lineage>
</organism>
<accession>A0AAE3EGD5</accession>
<reference evidence="3" key="1">
    <citation type="submission" date="2021-08" db="EMBL/GenBank/DDBJ databases">
        <title>Comparative analyses of Brucepasteria parasyntrophica and Teretinema zuelzerae.</title>
        <authorList>
            <person name="Song Y."/>
            <person name="Brune A."/>
        </authorList>
    </citation>
    <scope>NUCLEOTIDE SEQUENCE</scope>
    <source>
        <strain evidence="3">DSM 1903</strain>
    </source>
</reference>
<evidence type="ECO:0000259" key="2">
    <source>
        <dbReference type="PROSITE" id="PS50206"/>
    </source>
</evidence>
<dbReference type="PANTHER" id="PTHR44086">
    <property type="entry name" value="THIOSULFATE SULFURTRANSFERASE RDL2, MITOCHONDRIAL-RELATED"/>
    <property type="match status" value="1"/>
</dbReference>
<dbReference type="Pfam" id="PF00581">
    <property type="entry name" value="Rhodanese"/>
    <property type="match status" value="1"/>
</dbReference>
<name>A0AAE3EGD5_9SPIR</name>
<feature type="signal peptide" evidence="1">
    <location>
        <begin position="1"/>
        <end position="22"/>
    </location>
</feature>
<dbReference type="SMART" id="SM00450">
    <property type="entry name" value="RHOD"/>
    <property type="match status" value="1"/>
</dbReference>
<dbReference type="Gene3D" id="3.40.250.10">
    <property type="entry name" value="Rhodanese-like domain"/>
    <property type="match status" value="1"/>
</dbReference>
<dbReference type="PROSITE" id="PS50206">
    <property type="entry name" value="RHODANESE_3"/>
    <property type="match status" value="1"/>
</dbReference>
<keyword evidence="1" id="KW-0732">Signal</keyword>
<dbReference type="InterPro" id="IPR001763">
    <property type="entry name" value="Rhodanese-like_dom"/>
</dbReference>
<evidence type="ECO:0000313" key="3">
    <source>
        <dbReference type="EMBL" id="MCD1654016.1"/>
    </source>
</evidence>